<dbReference type="AlphaFoldDB" id="A0A6B9V4K6"/>
<organism evidence="1 2">
    <name type="scientific">Arachis hypogaea</name>
    <name type="common">Peanut</name>
    <dbReference type="NCBI Taxonomy" id="3818"/>
    <lineage>
        <taxon>Eukaryota</taxon>
        <taxon>Viridiplantae</taxon>
        <taxon>Streptophyta</taxon>
        <taxon>Embryophyta</taxon>
        <taxon>Tracheophyta</taxon>
        <taxon>Spermatophyta</taxon>
        <taxon>Magnoliopsida</taxon>
        <taxon>eudicotyledons</taxon>
        <taxon>Gunneridae</taxon>
        <taxon>Pentapetalae</taxon>
        <taxon>rosids</taxon>
        <taxon>fabids</taxon>
        <taxon>Fabales</taxon>
        <taxon>Fabaceae</taxon>
        <taxon>Papilionoideae</taxon>
        <taxon>50 kb inversion clade</taxon>
        <taxon>dalbergioids sensu lato</taxon>
        <taxon>Dalbergieae</taxon>
        <taxon>Pterocarpus clade</taxon>
        <taxon>Arachis</taxon>
    </lineage>
</organism>
<accession>A0A6B9V4K6</accession>
<name>A0A6B9V4K6_ARAHY</name>
<sequence length="176" mass="18474">MARDGEVSDPSLLLPEIALAEEGFGEGVLDLPVNVVDKDVGLALLLVPGNQASRVDGAHPARRPFEVAGGCIHHDHIPLNVVNLARKAFVCQLALGEPGVAHLLALILLHSNLDEIVRLVDLGVIGHVVRLQAGNPLLDLVDPGLVLLQEHGAPAVVEGRPHEAVVAQAEHEEVAG</sequence>
<reference evidence="1 2" key="1">
    <citation type="submission" date="2020-01" db="EMBL/GenBank/DDBJ databases">
        <title>Genome sequence of Arachis hypogaea, cultivar Shitouqi.</title>
        <authorList>
            <person name="Zhuang W."/>
            <person name="Chen H."/>
            <person name="Varshney R."/>
            <person name="Wang D."/>
            <person name="Ming R."/>
        </authorList>
    </citation>
    <scope>NUCLEOTIDE SEQUENCE [LARGE SCALE GENOMIC DNA]</scope>
    <source>
        <tissue evidence="1">Young leaf</tissue>
    </source>
</reference>
<evidence type="ECO:0000313" key="2">
    <source>
        <dbReference type="Proteomes" id="UP000464620"/>
    </source>
</evidence>
<gene>
    <name evidence="1" type="ORF">DS421_19g634990</name>
</gene>
<dbReference type="EMBL" id="CP031001">
    <property type="protein sequence ID" value="QHN75388.1"/>
    <property type="molecule type" value="Genomic_DNA"/>
</dbReference>
<proteinExistence type="predicted"/>
<dbReference type="Proteomes" id="UP000464620">
    <property type="component" value="Chromosome B09"/>
</dbReference>
<protein>
    <submittedName>
        <fullName evidence="1">Uncharacterized protein</fullName>
    </submittedName>
</protein>
<evidence type="ECO:0000313" key="1">
    <source>
        <dbReference type="EMBL" id="QHN75388.1"/>
    </source>
</evidence>